<reference evidence="1 2" key="1">
    <citation type="submission" date="2015-08" db="EMBL/GenBank/DDBJ databases">
        <title>Next Generation Sequencing and Analysis of the Genome of Puccinia sorghi L Schw, the Causal Agent of Maize Common Rust.</title>
        <authorList>
            <person name="Rochi L."/>
            <person name="Burguener G."/>
            <person name="Darino M."/>
            <person name="Turjanski A."/>
            <person name="Kreff E."/>
            <person name="Dieguez M.J."/>
            <person name="Sacco F."/>
        </authorList>
    </citation>
    <scope>NUCLEOTIDE SEQUENCE [LARGE SCALE GENOMIC DNA]</scope>
    <source>
        <strain evidence="1 2">RO10H11247</strain>
    </source>
</reference>
<accession>A0A0L6VUI7</accession>
<keyword evidence="2" id="KW-1185">Reference proteome</keyword>
<gene>
    <name evidence="1" type="ORF">VP01_1089g4</name>
</gene>
<proteinExistence type="predicted"/>
<dbReference type="EMBL" id="LAVV01000998">
    <property type="protein sequence ID" value="KNZ63875.1"/>
    <property type="molecule type" value="Genomic_DNA"/>
</dbReference>
<dbReference type="AlphaFoldDB" id="A0A0L6VUI7"/>
<evidence type="ECO:0000313" key="1">
    <source>
        <dbReference type="EMBL" id="KNZ63875.1"/>
    </source>
</evidence>
<protein>
    <submittedName>
        <fullName evidence="1">Uncharacterized protein</fullName>
    </submittedName>
</protein>
<dbReference type="Proteomes" id="UP000037035">
    <property type="component" value="Unassembled WGS sequence"/>
</dbReference>
<dbReference type="OrthoDB" id="1607513at2759"/>
<comment type="caution">
    <text evidence="1">The sequence shown here is derived from an EMBL/GenBank/DDBJ whole genome shotgun (WGS) entry which is preliminary data.</text>
</comment>
<dbReference type="VEuPathDB" id="FungiDB:VP01_1089g4"/>
<sequence>MLQPISHPNSTLNGLAMPMIETISRKTMATHTSRVYLWFQEKVKVKLLVKQELISFTQDAWTAPNMTALLTVTAHFINESNELQNLTATNASILGRTLPICSVKYSIVITSSTIRGRILERPGYPEAHRRRGAAMNFGDEKSK</sequence>
<evidence type="ECO:0000313" key="2">
    <source>
        <dbReference type="Proteomes" id="UP000037035"/>
    </source>
</evidence>
<organism evidence="1 2">
    <name type="scientific">Puccinia sorghi</name>
    <dbReference type="NCBI Taxonomy" id="27349"/>
    <lineage>
        <taxon>Eukaryota</taxon>
        <taxon>Fungi</taxon>
        <taxon>Dikarya</taxon>
        <taxon>Basidiomycota</taxon>
        <taxon>Pucciniomycotina</taxon>
        <taxon>Pucciniomycetes</taxon>
        <taxon>Pucciniales</taxon>
        <taxon>Pucciniaceae</taxon>
        <taxon>Puccinia</taxon>
    </lineage>
</organism>
<name>A0A0L6VUI7_9BASI</name>